<name>A0ABD3EFY3_9LAMI</name>
<reference evidence="3" key="1">
    <citation type="journal article" date="2024" name="IScience">
        <title>Strigolactones Initiate the Formation of Haustorium-like Structures in Castilleja.</title>
        <authorList>
            <person name="Buerger M."/>
            <person name="Peterson D."/>
            <person name="Chory J."/>
        </authorList>
    </citation>
    <scope>NUCLEOTIDE SEQUENCE [LARGE SCALE GENOMIC DNA]</scope>
</reference>
<dbReference type="Proteomes" id="UP001632038">
    <property type="component" value="Unassembled WGS sequence"/>
</dbReference>
<dbReference type="EMBL" id="JAVIJP010000005">
    <property type="protein sequence ID" value="KAL3652091.1"/>
    <property type="molecule type" value="Genomic_DNA"/>
</dbReference>
<keyword evidence="3" id="KW-1185">Reference proteome</keyword>
<gene>
    <name evidence="2" type="ORF">CASFOL_001772</name>
</gene>
<accession>A0ABD3EFY3</accession>
<dbReference type="AlphaFoldDB" id="A0ABD3EFY3"/>
<feature type="compositionally biased region" description="Basic and acidic residues" evidence="1">
    <location>
        <begin position="30"/>
        <end position="39"/>
    </location>
</feature>
<proteinExistence type="predicted"/>
<evidence type="ECO:0000313" key="3">
    <source>
        <dbReference type="Proteomes" id="UP001632038"/>
    </source>
</evidence>
<evidence type="ECO:0000256" key="1">
    <source>
        <dbReference type="SAM" id="MobiDB-lite"/>
    </source>
</evidence>
<organism evidence="2 3">
    <name type="scientific">Castilleja foliolosa</name>
    <dbReference type="NCBI Taxonomy" id="1961234"/>
    <lineage>
        <taxon>Eukaryota</taxon>
        <taxon>Viridiplantae</taxon>
        <taxon>Streptophyta</taxon>
        <taxon>Embryophyta</taxon>
        <taxon>Tracheophyta</taxon>
        <taxon>Spermatophyta</taxon>
        <taxon>Magnoliopsida</taxon>
        <taxon>eudicotyledons</taxon>
        <taxon>Gunneridae</taxon>
        <taxon>Pentapetalae</taxon>
        <taxon>asterids</taxon>
        <taxon>lamiids</taxon>
        <taxon>Lamiales</taxon>
        <taxon>Orobanchaceae</taxon>
        <taxon>Pedicularideae</taxon>
        <taxon>Castillejinae</taxon>
        <taxon>Castilleja</taxon>
    </lineage>
</organism>
<sequence>MIKHRERTLKDSISSQAVTPELRGNSKMRGPVDRAKQDLVTHMLR</sequence>
<evidence type="ECO:0000313" key="2">
    <source>
        <dbReference type="EMBL" id="KAL3652091.1"/>
    </source>
</evidence>
<comment type="caution">
    <text evidence="2">The sequence shown here is derived from an EMBL/GenBank/DDBJ whole genome shotgun (WGS) entry which is preliminary data.</text>
</comment>
<feature type="region of interest" description="Disordered" evidence="1">
    <location>
        <begin position="1"/>
        <end position="45"/>
    </location>
</feature>
<protein>
    <submittedName>
        <fullName evidence="2">Uncharacterized protein</fullName>
    </submittedName>
</protein>